<dbReference type="RefSeq" id="WP_377178685.1">
    <property type="nucleotide sequence ID" value="NZ_JBHUJB010000074.1"/>
</dbReference>
<accession>A0ABW4ZEE7</accession>
<sequence length="216" mass="24945">MVLFCCFDWYEENQREAFDKTAEGKKRGLRESFQPGAALIEGVAFAKKRPSDIDKELASKEAEFNNTRKRSKNSLRVLSFSFSRQLMRQGWKDRFKRLMLTHNELARILHRAFKAGYWRDDVEKAAARAFRIADSATADGLARSPLAYASHLFKLELEKCRSSASECVDRARRYWTDQVTFAKRCQDELASALGETPVRSYPPRLIDACERYGIKL</sequence>
<reference evidence="2" key="1">
    <citation type="journal article" date="2019" name="Int. J. Syst. Evol. Microbiol.">
        <title>The Global Catalogue of Microorganisms (GCM) 10K type strain sequencing project: providing services to taxonomists for standard genome sequencing and annotation.</title>
        <authorList>
            <consortium name="The Broad Institute Genomics Platform"/>
            <consortium name="The Broad Institute Genome Sequencing Center for Infectious Disease"/>
            <person name="Wu L."/>
            <person name="Ma J."/>
        </authorList>
    </citation>
    <scope>NUCLEOTIDE SEQUENCE [LARGE SCALE GENOMIC DNA]</scope>
    <source>
        <strain evidence="2">CCUG 57942</strain>
    </source>
</reference>
<dbReference type="EMBL" id="JBHUJB010000074">
    <property type="protein sequence ID" value="MFD2160265.1"/>
    <property type="molecule type" value="Genomic_DNA"/>
</dbReference>
<gene>
    <name evidence="1" type="ORF">ACFSW8_15285</name>
</gene>
<dbReference type="Proteomes" id="UP001597389">
    <property type="component" value="Unassembled WGS sequence"/>
</dbReference>
<evidence type="ECO:0000313" key="2">
    <source>
        <dbReference type="Proteomes" id="UP001597389"/>
    </source>
</evidence>
<name>A0ABW4ZEE7_9BACT</name>
<proteinExistence type="predicted"/>
<keyword evidence="2" id="KW-1185">Reference proteome</keyword>
<protein>
    <submittedName>
        <fullName evidence="1">Uncharacterized protein</fullName>
    </submittedName>
</protein>
<organism evidence="1 2">
    <name type="scientific">Rubritalea tangerina</name>
    <dbReference type="NCBI Taxonomy" id="430798"/>
    <lineage>
        <taxon>Bacteria</taxon>
        <taxon>Pseudomonadati</taxon>
        <taxon>Verrucomicrobiota</taxon>
        <taxon>Verrucomicrobiia</taxon>
        <taxon>Verrucomicrobiales</taxon>
        <taxon>Rubritaleaceae</taxon>
        <taxon>Rubritalea</taxon>
    </lineage>
</organism>
<comment type="caution">
    <text evidence="1">The sequence shown here is derived from an EMBL/GenBank/DDBJ whole genome shotgun (WGS) entry which is preliminary data.</text>
</comment>
<evidence type="ECO:0000313" key="1">
    <source>
        <dbReference type="EMBL" id="MFD2160265.1"/>
    </source>
</evidence>